<proteinExistence type="predicted"/>
<dbReference type="OrthoDB" id="1938127at2759"/>
<protein>
    <recommendedName>
        <fullName evidence="3">DUF7653 domain-containing protein</fullName>
    </recommendedName>
</protein>
<feature type="coiled-coil region" evidence="1">
    <location>
        <begin position="789"/>
        <end position="900"/>
    </location>
</feature>
<sequence length="934" mass="106803">MKKFFSFKSSACSSVNNNPVPPPLTDKQVYRENTSDNGSSPCLRRSLSSSSAVFHNGALGRRNLPYLRDQCESPCSSSNVSLKRPDHRSSRCRTPTPERQTKSKCFEAVAIQNTYGVQKPGSAASSSTYHDSLEGSSYCSANFSNIVLDRYIDGEQQQERGAPRNNYSQRNYIGNGNADGKRPLRVQYTAPASPTDSRKEKPMSHSFREAKGTQLYFSSRDSVENGFGHESPRRVAKHVIERLSQSRVLPRTSSKEFDSDVPITIEDIYGGSLNRCPSLNSDGDFKRICPLDGPDETTNGYQSKDISGFEKENCFPRDNCEVLNSVDAGEDIDVELLRKSREAEERVMALSEELEQENFLCGRGFNVPALIQTMRNLTEERVSMALEVSAILHGRIAERASAKEELRLVRAELDSRTRRLEKEKNELQSALEKELDRRSSDWSSKLEKYQAEEHRLRERVRELAEQNVSLQREVSHFSEREMETKSRMTYSERQLKDLTTRAEEVREENQNLQQNLSKFQEKYKVVEEDRACIRRNYEEKEKECKDLHKSITRFLRTCGEQQKTIDGLREGLSEEVRKKSSMGNFDKQLGKLQMEQMRLTGVEQALRKEVESYRLEVDSLRHENINLLHRLKGIGKEGGLSTFKLDQELHNRVCCLQNQGLSLLNESNRLCSKLRDYIKEKAGRIPETKQDIEVVKNGLDGQFVVEADIKIQGFKRGTESLRRSLQTMVAVLHEKSNLVALESHSHCLEDELGQLNNQNLEDIIRSELKAETLLTSLLREKLYSKELDAEQLQAELAAAVRGNDVLRCEVQNALDTFSCVTHKMKDLELQLIKKDENINRLQNDLQECTKELTIVRGILPKVSEERDLMWEEVKQYSEKNMLLNSEVSVLKKKIEALDEDILLKEGQITILKDTLGKPFDLLGSPDSIREFLLE</sequence>
<dbReference type="Gene3D" id="1.10.287.1490">
    <property type="match status" value="1"/>
</dbReference>
<evidence type="ECO:0000313" key="4">
    <source>
        <dbReference type="EMBL" id="KAA8539385.1"/>
    </source>
</evidence>
<reference evidence="4 5" key="1">
    <citation type="submission" date="2019-09" db="EMBL/GenBank/DDBJ databases">
        <title>A chromosome-level genome assembly of the Chinese tupelo Nyssa sinensis.</title>
        <authorList>
            <person name="Yang X."/>
            <person name="Kang M."/>
            <person name="Yang Y."/>
            <person name="Xiong H."/>
            <person name="Wang M."/>
            <person name="Zhang Z."/>
            <person name="Wang Z."/>
            <person name="Wu H."/>
            <person name="Ma T."/>
            <person name="Liu J."/>
            <person name="Xi Z."/>
        </authorList>
    </citation>
    <scope>NUCLEOTIDE SEQUENCE [LARGE SCALE GENOMIC DNA]</scope>
    <source>
        <strain evidence="4">J267</strain>
        <tissue evidence="4">Leaf</tissue>
    </source>
</reference>
<accession>A0A5J5B811</accession>
<dbReference type="Pfam" id="PF24670">
    <property type="entry name" value="DUF7653"/>
    <property type="match status" value="1"/>
</dbReference>
<feature type="region of interest" description="Disordered" evidence="2">
    <location>
        <begin position="1"/>
        <end position="45"/>
    </location>
</feature>
<gene>
    <name evidence="4" type="ORF">F0562_026077</name>
</gene>
<organism evidence="4 5">
    <name type="scientific">Nyssa sinensis</name>
    <dbReference type="NCBI Taxonomy" id="561372"/>
    <lineage>
        <taxon>Eukaryota</taxon>
        <taxon>Viridiplantae</taxon>
        <taxon>Streptophyta</taxon>
        <taxon>Embryophyta</taxon>
        <taxon>Tracheophyta</taxon>
        <taxon>Spermatophyta</taxon>
        <taxon>Magnoliopsida</taxon>
        <taxon>eudicotyledons</taxon>
        <taxon>Gunneridae</taxon>
        <taxon>Pentapetalae</taxon>
        <taxon>asterids</taxon>
        <taxon>Cornales</taxon>
        <taxon>Nyssaceae</taxon>
        <taxon>Nyssa</taxon>
    </lineage>
</organism>
<dbReference type="InterPro" id="IPR056070">
    <property type="entry name" value="DUF7653"/>
</dbReference>
<feature type="compositionally biased region" description="Low complexity" evidence="2">
    <location>
        <begin position="1"/>
        <end position="18"/>
    </location>
</feature>
<feature type="domain" description="DUF7653" evidence="3">
    <location>
        <begin position="604"/>
        <end position="736"/>
    </location>
</feature>
<dbReference type="AlphaFoldDB" id="A0A5J5B811"/>
<feature type="region of interest" description="Disordered" evidence="2">
    <location>
        <begin position="75"/>
        <end position="99"/>
    </location>
</feature>
<feature type="coiled-coil region" evidence="1">
    <location>
        <begin position="403"/>
        <end position="550"/>
    </location>
</feature>
<name>A0A5J5B811_9ASTE</name>
<feature type="compositionally biased region" description="Polar residues" evidence="2">
    <location>
        <begin position="165"/>
        <end position="174"/>
    </location>
</feature>
<keyword evidence="5" id="KW-1185">Reference proteome</keyword>
<dbReference type="PANTHER" id="PTHR47491:SF5">
    <property type="entry name" value="CAP-GLY DOMAIN LINKER"/>
    <property type="match status" value="1"/>
</dbReference>
<dbReference type="EMBL" id="CM018037">
    <property type="protein sequence ID" value="KAA8539385.1"/>
    <property type="molecule type" value="Genomic_DNA"/>
</dbReference>
<dbReference type="Proteomes" id="UP000325577">
    <property type="component" value="Linkage Group LG14"/>
</dbReference>
<keyword evidence="1" id="KW-0175">Coiled coil</keyword>
<feature type="region of interest" description="Disordered" evidence="2">
    <location>
        <begin position="155"/>
        <end position="185"/>
    </location>
</feature>
<evidence type="ECO:0000259" key="3">
    <source>
        <dbReference type="Pfam" id="PF24670"/>
    </source>
</evidence>
<dbReference type="PANTHER" id="PTHR47491">
    <property type="entry name" value="CAP-GLY DOMAIN LINKER"/>
    <property type="match status" value="1"/>
</dbReference>
<evidence type="ECO:0000256" key="2">
    <source>
        <dbReference type="SAM" id="MobiDB-lite"/>
    </source>
</evidence>
<evidence type="ECO:0000313" key="5">
    <source>
        <dbReference type="Proteomes" id="UP000325577"/>
    </source>
</evidence>
<evidence type="ECO:0000256" key="1">
    <source>
        <dbReference type="SAM" id="Coils"/>
    </source>
</evidence>